<dbReference type="OrthoDB" id="1134224at2759"/>
<name>A0A565AUB6_9BRAS</name>
<comment type="caution">
    <text evidence="2">The sequence shown here is derived from an EMBL/GenBank/DDBJ whole genome shotgun (WGS) entry which is preliminary data.</text>
</comment>
<evidence type="ECO:0000313" key="3">
    <source>
        <dbReference type="Proteomes" id="UP000489600"/>
    </source>
</evidence>
<organism evidence="2 3">
    <name type="scientific">Arabis nemorensis</name>
    <dbReference type="NCBI Taxonomy" id="586526"/>
    <lineage>
        <taxon>Eukaryota</taxon>
        <taxon>Viridiplantae</taxon>
        <taxon>Streptophyta</taxon>
        <taxon>Embryophyta</taxon>
        <taxon>Tracheophyta</taxon>
        <taxon>Spermatophyta</taxon>
        <taxon>Magnoliopsida</taxon>
        <taxon>eudicotyledons</taxon>
        <taxon>Gunneridae</taxon>
        <taxon>Pentapetalae</taxon>
        <taxon>rosids</taxon>
        <taxon>malvids</taxon>
        <taxon>Brassicales</taxon>
        <taxon>Brassicaceae</taxon>
        <taxon>Arabideae</taxon>
        <taxon>Arabis</taxon>
    </lineage>
</organism>
<reference evidence="2" key="1">
    <citation type="submission" date="2019-07" db="EMBL/GenBank/DDBJ databases">
        <authorList>
            <person name="Dittberner H."/>
        </authorList>
    </citation>
    <scope>NUCLEOTIDE SEQUENCE [LARGE SCALE GENOMIC DNA]</scope>
</reference>
<evidence type="ECO:0000256" key="1">
    <source>
        <dbReference type="SAM" id="MobiDB-lite"/>
    </source>
</evidence>
<gene>
    <name evidence="2" type="ORF">ANE_LOCUS3058</name>
</gene>
<dbReference type="EMBL" id="CABITT030000001">
    <property type="protein sequence ID" value="VVA92613.1"/>
    <property type="molecule type" value="Genomic_DNA"/>
</dbReference>
<proteinExistence type="predicted"/>
<dbReference type="Proteomes" id="UP000489600">
    <property type="component" value="Unassembled WGS sequence"/>
</dbReference>
<feature type="region of interest" description="Disordered" evidence="1">
    <location>
        <begin position="50"/>
        <end position="156"/>
    </location>
</feature>
<feature type="compositionally biased region" description="Acidic residues" evidence="1">
    <location>
        <begin position="107"/>
        <end position="125"/>
    </location>
</feature>
<accession>A0A565AUB6</accession>
<feature type="compositionally biased region" description="Low complexity" evidence="1">
    <location>
        <begin position="70"/>
        <end position="82"/>
    </location>
</feature>
<dbReference type="AlphaFoldDB" id="A0A565AUB6"/>
<protein>
    <submittedName>
        <fullName evidence="2">Uncharacterized protein</fullName>
    </submittedName>
</protein>
<keyword evidence="3" id="KW-1185">Reference proteome</keyword>
<feature type="compositionally biased region" description="Polar residues" evidence="1">
    <location>
        <begin position="95"/>
        <end position="104"/>
    </location>
</feature>
<sequence length="156" mass="17825">MPYSLVKEYRVKWWDKYNFDRCSLSNIKKFFDNLRQDYHLVQSISKSIPLVTPSQLTRPLPTPTPPKPTSPTKSSKSTSSTSSRRHKKNEKLQQALRTLSQELLASSDDEDSINNDDDHNTDEDPFSGPLAQDPFENVQMLQVLTEGRKTDGKSPL</sequence>
<evidence type="ECO:0000313" key="2">
    <source>
        <dbReference type="EMBL" id="VVA92613.1"/>
    </source>
</evidence>
<feature type="compositionally biased region" description="Basic and acidic residues" evidence="1">
    <location>
        <begin position="146"/>
        <end position="156"/>
    </location>
</feature>
<feature type="compositionally biased region" description="Pro residues" evidence="1">
    <location>
        <begin position="60"/>
        <end position="69"/>
    </location>
</feature>